<dbReference type="Proteomes" id="UP000838412">
    <property type="component" value="Chromosome 6"/>
</dbReference>
<keyword evidence="9" id="KW-1185">Reference proteome</keyword>
<organism evidence="8 9">
    <name type="scientific">Branchiostoma lanceolatum</name>
    <name type="common">Common lancelet</name>
    <name type="synonym">Amphioxus lanceolatum</name>
    <dbReference type="NCBI Taxonomy" id="7740"/>
    <lineage>
        <taxon>Eukaryota</taxon>
        <taxon>Metazoa</taxon>
        <taxon>Chordata</taxon>
        <taxon>Cephalochordata</taxon>
        <taxon>Leptocardii</taxon>
        <taxon>Amphioxiformes</taxon>
        <taxon>Branchiostomatidae</taxon>
        <taxon>Branchiostoma</taxon>
    </lineage>
</organism>
<dbReference type="EMBL" id="OV696691">
    <property type="protein sequence ID" value="CAH1268581.1"/>
    <property type="molecule type" value="Genomic_DNA"/>
</dbReference>
<keyword evidence="5 7" id="KW-1133">Transmembrane helix</keyword>
<evidence type="ECO:0000256" key="2">
    <source>
        <dbReference type="ARBA" id="ARBA00008821"/>
    </source>
</evidence>
<evidence type="ECO:0000313" key="8">
    <source>
        <dbReference type="EMBL" id="CAH1268581.1"/>
    </source>
</evidence>
<dbReference type="Pfam" id="PF00860">
    <property type="entry name" value="Xan_ur_permease"/>
    <property type="match status" value="3"/>
</dbReference>
<keyword evidence="6 7" id="KW-0472">Membrane</keyword>
<reference evidence="8" key="1">
    <citation type="submission" date="2022-01" db="EMBL/GenBank/DDBJ databases">
        <authorList>
            <person name="Braso-Vives M."/>
        </authorList>
    </citation>
    <scope>NUCLEOTIDE SEQUENCE</scope>
</reference>
<feature type="transmembrane region" description="Helical" evidence="7">
    <location>
        <begin position="292"/>
        <end position="313"/>
    </location>
</feature>
<proteinExistence type="inferred from homology"/>
<feature type="transmembrane region" description="Helical" evidence="7">
    <location>
        <begin position="390"/>
        <end position="409"/>
    </location>
</feature>
<sequence>MTERSEWGAPTASAATILGLLAAMMVTSIESVGDYYACARISQIPPPPDHAINRGIGIEGLTTFLAAAWGSPVGTTSFSQNIGAIGITKVQNMGITKVQNIGVIEITQVTLQNIGITKATLQNIGITKIHNIGAIGITKVQNIRAIGITKVQNIRAIGITKVTLQNIGITKATLQNIGITKVQNIGITKVQNIGAIGITKNIGTIGITKVTLQNIGAIGITKVQNIGAIGITKVMLQNIGNIGITKVTLQNIGAIGITKVQNIGAIGITKVQNIGITKVQNIGITKVASRRVVLWSALIMVVSGVICKFSAIFTTIPDPVVGGVFAVVFGMVSAVGMSSLQFTTTSRRVHDNLTTIPDPVVGGVFAVVFGMVSAVGMSSLQFVDLNSSRNLLILGFSLFCGLMIPGWMAENPGAIRTGSSEVDQILTVILSTHMFIGGFIGFTLDNTIPGTREERGLLQHDVTSDTPDVDLHYGFPCGNDLLDTLTFTRHVPFCPTFSPTLNACCRKRNNPEDGEVEMNDRV</sequence>
<evidence type="ECO:0000313" key="9">
    <source>
        <dbReference type="Proteomes" id="UP000838412"/>
    </source>
</evidence>
<gene>
    <name evidence="8" type="primary">SLC23A1</name>
    <name evidence="8" type="ORF">BLAG_LOCUS21478</name>
</gene>
<keyword evidence="3" id="KW-0813">Transport</keyword>
<evidence type="ECO:0000256" key="5">
    <source>
        <dbReference type="ARBA" id="ARBA00022989"/>
    </source>
</evidence>
<feature type="transmembrane region" description="Helical" evidence="7">
    <location>
        <begin position="360"/>
        <end position="383"/>
    </location>
</feature>
<dbReference type="AlphaFoldDB" id="A0A8K0A6Y3"/>
<evidence type="ECO:0000256" key="6">
    <source>
        <dbReference type="ARBA" id="ARBA00023136"/>
    </source>
</evidence>
<dbReference type="GO" id="GO:0005886">
    <property type="term" value="C:plasma membrane"/>
    <property type="evidence" value="ECO:0007669"/>
    <property type="project" value="UniProtKB-ARBA"/>
</dbReference>
<feature type="transmembrane region" description="Helical" evidence="7">
    <location>
        <begin position="424"/>
        <end position="444"/>
    </location>
</feature>
<dbReference type="InterPro" id="IPR006043">
    <property type="entry name" value="NCS2"/>
</dbReference>
<dbReference type="InterPro" id="IPR006042">
    <property type="entry name" value="Xan_ur_permease"/>
</dbReference>
<keyword evidence="4 7" id="KW-0812">Transmembrane</keyword>
<feature type="transmembrane region" description="Helical" evidence="7">
    <location>
        <begin position="320"/>
        <end position="340"/>
    </location>
</feature>
<dbReference type="GO" id="GO:0022857">
    <property type="term" value="F:transmembrane transporter activity"/>
    <property type="evidence" value="ECO:0007669"/>
    <property type="project" value="InterPro"/>
</dbReference>
<evidence type="ECO:0000256" key="1">
    <source>
        <dbReference type="ARBA" id="ARBA00004141"/>
    </source>
</evidence>
<protein>
    <submittedName>
        <fullName evidence="8">SLC23A1 protein</fullName>
    </submittedName>
</protein>
<dbReference type="PANTHER" id="PTHR11119">
    <property type="entry name" value="XANTHINE-URACIL / VITAMIN C PERMEASE FAMILY MEMBER"/>
    <property type="match status" value="1"/>
</dbReference>
<dbReference type="PROSITE" id="PS01116">
    <property type="entry name" value="XANTH_URACIL_PERMASE"/>
    <property type="match status" value="2"/>
</dbReference>
<evidence type="ECO:0000256" key="3">
    <source>
        <dbReference type="ARBA" id="ARBA00022448"/>
    </source>
</evidence>
<accession>A0A8K0A6Y3</accession>
<evidence type="ECO:0000256" key="4">
    <source>
        <dbReference type="ARBA" id="ARBA00022692"/>
    </source>
</evidence>
<comment type="similarity">
    <text evidence="2">Belongs to the nucleobase:cation symporter-2 (NCS2) (TC 2.A.40) family.</text>
</comment>
<comment type="subcellular location">
    <subcellularLocation>
        <location evidence="1">Membrane</location>
        <topology evidence="1">Multi-pass membrane protein</topology>
    </subcellularLocation>
</comment>
<name>A0A8K0A6Y3_BRALA</name>
<dbReference type="OrthoDB" id="1641903at2759"/>
<evidence type="ECO:0000256" key="7">
    <source>
        <dbReference type="SAM" id="Phobius"/>
    </source>
</evidence>